<dbReference type="Pfam" id="PF01063">
    <property type="entry name" value="Aminotran_4"/>
    <property type="match status" value="1"/>
</dbReference>
<dbReference type="PANTHER" id="PTHR31642:SF338">
    <property type="entry name" value="(RAPE) HYPOTHETICAL PROTEIN"/>
    <property type="match status" value="1"/>
</dbReference>
<evidence type="ECO:0000313" key="6">
    <source>
        <dbReference type="Proteomes" id="UP000836841"/>
    </source>
</evidence>
<dbReference type="PANTHER" id="PTHR31642">
    <property type="entry name" value="TRICHOTHECENE 3-O-ACETYLTRANSFERASE"/>
    <property type="match status" value="1"/>
</dbReference>
<dbReference type="InterPro" id="IPR043132">
    <property type="entry name" value="BCAT-like_C"/>
</dbReference>
<dbReference type="FunFam" id="3.20.10.10:FF:000002">
    <property type="entry name" value="D-alanine aminotransferase"/>
    <property type="match status" value="1"/>
</dbReference>
<dbReference type="GO" id="GO:0046394">
    <property type="term" value="P:carboxylic acid biosynthetic process"/>
    <property type="evidence" value="ECO:0007669"/>
    <property type="project" value="UniProtKB-ARBA"/>
</dbReference>
<comment type="similarity">
    <text evidence="2">Belongs to the class-IV pyridoxal-phosphate-dependent aminotransferase family.</text>
</comment>
<accession>A0AAU9SJF3</accession>
<comment type="cofactor">
    <cofactor evidence="1">
        <name>pyridoxal 5'-phosphate</name>
        <dbReference type="ChEBI" id="CHEBI:597326"/>
    </cofactor>
</comment>
<dbReference type="EMBL" id="OU466862">
    <property type="protein sequence ID" value="CAH2069589.1"/>
    <property type="molecule type" value="Genomic_DNA"/>
</dbReference>
<dbReference type="AlphaFoldDB" id="A0AAU9SJF3"/>
<gene>
    <name evidence="5" type="ORF">TAV2_LOCUS21974</name>
</gene>
<organism evidence="5 6">
    <name type="scientific">Thlaspi arvense</name>
    <name type="common">Field penny-cress</name>
    <dbReference type="NCBI Taxonomy" id="13288"/>
    <lineage>
        <taxon>Eukaryota</taxon>
        <taxon>Viridiplantae</taxon>
        <taxon>Streptophyta</taxon>
        <taxon>Embryophyta</taxon>
        <taxon>Tracheophyta</taxon>
        <taxon>Spermatophyta</taxon>
        <taxon>Magnoliopsida</taxon>
        <taxon>eudicotyledons</taxon>
        <taxon>Gunneridae</taxon>
        <taxon>Pentapetalae</taxon>
        <taxon>rosids</taxon>
        <taxon>malvids</taxon>
        <taxon>Brassicales</taxon>
        <taxon>Brassicaceae</taxon>
        <taxon>Thlaspideae</taxon>
        <taxon>Thlaspi</taxon>
    </lineage>
</organism>
<comment type="similarity">
    <text evidence="3">Belongs to the plant acyltransferase family.</text>
</comment>
<dbReference type="SUPFAM" id="SSF56752">
    <property type="entry name" value="D-aminoacid aminotransferase-like PLP-dependent enzymes"/>
    <property type="match status" value="1"/>
</dbReference>
<evidence type="ECO:0000256" key="2">
    <source>
        <dbReference type="ARBA" id="ARBA00009320"/>
    </source>
</evidence>
<dbReference type="InterPro" id="IPR050317">
    <property type="entry name" value="Plant_Fungal_Acyltransferase"/>
</dbReference>
<proteinExistence type="inferred from homology"/>
<dbReference type="GO" id="GO:0008652">
    <property type="term" value="P:amino acid biosynthetic process"/>
    <property type="evidence" value="ECO:0007669"/>
    <property type="project" value="UniProtKB-ARBA"/>
</dbReference>
<evidence type="ECO:0000256" key="1">
    <source>
        <dbReference type="ARBA" id="ARBA00001933"/>
    </source>
</evidence>
<dbReference type="InterPro" id="IPR043131">
    <property type="entry name" value="BCAT-like_N"/>
</dbReference>
<evidence type="ECO:0000256" key="3">
    <source>
        <dbReference type="ARBA" id="ARBA00009861"/>
    </source>
</evidence>
<dbReference type="Gene3D" id="3.30.470.10">
    <property type="match status" value="1"/>
</dbReference>
<dbReference type="Gene3D" id="3.30.559.10">
    <property type="entry name" value="Chloramphenicol acetyltransferase-like domain"/>
    <property type="match status" value="2"/>
</dbReference>
<dbReference type="Pfam" id="PF02458">
    <property type="entry name" value="Transferase"/>
    <property type="match status" value="1"/>
</dbReference>
<reference evidence="5 6" key="1">
    <citation type="submission" date="2022-03" db="EMBL/GenBank/DDBJ databases">
        <authorList>
            <person name="Nunn A."/>
            <person name="Chopra R."/>
            <person name="Nunn A."/>
            <person name="Contreras Garrido A."/>
        </authorList>
    </citation>
    <scope>NUCLEOTIDE SEQUENCE [LARGE SCALE GENOMIC DNA]</scope>
</reference>
<dbReference type="CDD" id="cd00449">
    <property type="entry name" value="PLPDE_IV"/>
    <property type="match status" value="1"/>
</dbReference>
<dbReference type="Gene3D" id="3.20.10.10">
    <property type="entry name" value="D-amino Acid Aminotransferase, subunit A, domain 2"/>
    <property type="match status" value="1"/>
</dbReference>
<dbReference type="InterPro" id="IPR001544">
    <property type="entry name" value="Aminotrans_IV"/>
</dbReference>
<sequence>MTICYPDPIAGFSPELTVNTWNLRSLSQASVSSGHGVRFPRRLRRGGKTLICSDSSSHSWNVPVLSNNEVAERLKLAREGHQEFVAIYLYELDQHLDRIIRSASMAKIPLRFDRETIRRILIQTVSVSGCRDGSLRYWLSAGPGDFLLSPSQCLEPALYAIVIQQNLTVHRTGVKVVTSSLPIKPPEFATVKSVNYLPNALSQMEAEAKGAYAGIWLDNDGFIAEGPNMNVGFVVGKELVMPRFDNVLSGCTAKRTLTLAEQLVSKGMLKSVKVMDLAVEDGKKADEMMLLGSGVLIRPVIQWDEDIIGDGKEGPIAKALLDLLLEDMSSGPPSVPLKSLFRLFFLSLLHLLFIDQLRLIESCFFRRVSNAGAFGIVGEMKIQVKQATIVKPAEETPTHSLWLSNLDLIQVRFHMGILYFYNPCSSSSLSDTQSLIDALSKVLVLFYPAAGRLQKDANGRLEVRCNGEGVLLVEAETDSTVQDIGFLTHSSDLSQLVPTLDYSVDISSLPLLLFQVTYFKCGAICIGNSIHHTFGTAASLEYFMEAWSRTARGLPVKLEPFFDRTVLRARDPPSPVFLHTEYQPPPFHNPPVKSLLYRSNPESDSAVASLKLTRLQLKALRAKAEVADSKFSTYELLVAHMWRCACFAIEDLSEEHLTRLHIIIDGRSRLRPKLPQGYIGNTLFHARPVSLLGDFRREPLSKTVERVHVEIRKMDNEYLRSAIDYLERHQDLDQLVPGEGNPIFSCAANFCIVGLPKTTAYELDFGWGRPFYERASHLNEGKGFVARSLDEEGSFLVFMCLNNSQLGMFRKLFYEFLNVSAL</sequence>
<feature type="non-terminal residue" evidence="5">
    <location>
        <position position="822"/>
    </location>
</feature>
<evidence type="ECO:0000256" key="4">
    <source>
        <dbReference type="ARBA" id="ARBA00022898"/>
    </source>
</evidence>
<dbReference type="Proteomes" id="UP000836841">
    <property type="component" value="Chromosome 6"/>
</dbReference>
<keyword evidence="4" id="KW-0663">Pyridoxal phosphate</keyword>
<protein>
    <submittedName>
        <fullName evidence="5">Uncharacterized protein</fullName>
    </submittedName>
</protein>
<name>A0AAU9SJF3_THLAR</name>
<dbReference type="InterPro" id="IPR036038">
    <property type="entry name" value="Aminotransferase-like"/>
</dbReference>
<dbReference type="InterPro" id="IPR023213">
    <property type="entry name" value="CAT-like_dom_sf"/>
</dbReference>
<evidence type="ECO:0000313" key="5">
    <source>
        <dbReference type="EMBL" id="CAH2069589.1"/>
    </source>
</evidence>
<keyword evidence="6" id="KW-1185">Reference proteome</keyword>
<dbReference type="GO" id="GO:0016747">
    <property type="term" value="F:acyltransferase activity, transferring groups other than amino-acyl groups"/>
    <property type="evidence" value="ECO:0007669"/>
    <property type="project" value="TreeGrafter"/>
</dbReference>